<name>A0A0G8F173_BACCE</name>
<dbReference type="PATRIC" id="fig|1396.428.peg.4662"/>
<accession>A0A0G8F173</accession>
<feature type="domain" description="AP2-like integrase N-terminal" evidence="2">
    <location>
        <begin position="16"/>
        <end position="35"/>
    </location>
</feature>
<dbReference type="InterPro" id="IPR028259">
    <property type="entry name" value="AP2-like_int_N"/>
</dbReference>
<evidence type="ECO:0000313" key="3">
    <source>
        <dbReference type="EMBL" id="KLA29502.1"/>
    </source>
</evidence>
<dbReference type="AlphaFoldDB" id="A0A0G8F173"/>
<protein>
    <recommendedName>
        <fullName evidence="2">AP2-like integrase N-terminal domain-containing protein</fullName>
    </recommendedName>
</protein>
<dbReference type="Proteomes" id="UP000035214">
    <property type="component" value="Unassembled WGS sequence"/>
</dbReference>
<sequence>MKGSVKKDKKTGKCFYIVDIGIDPLTGKRKQKRKGDSLLKKKQKML</sequence>
<proteinExistence type="predicted"/>
<gene>
    <name evidence="3" type="ORF">B4077_3563</name>
</gene>
<dbReference type="EMBL" id="LCYI01000022">
    <property type="protein sequence ID" value="KLA29502.1"/>
    <property type="molecule type" value="Genomic_DNA"/>
</dbReference>
<organism evidence="3 4">
    <name type="scientific">Bacillus cereus</name>
    <dbReference type="NCBI Taxonomy" id="1396"/>
    <lineage>
        <taxon>Bacteria</taxon>
        <taxon>Bacillati</taxon>
        <taxon>Bacillota</taxon>
        <taxon>Bacilli</taxon>
        <taxon>Bacillales</taxon>
        <taxon>Bacillaceae</taxon>
        <taxon>Bacillus</taxon>
        <taxon>Bacillus cereus group</taxon>
    </lineage>
</organism>
<reference evidence="3 4" key="1">
    <citation type="submission" date="2015-04" db="EMBL/GenBank/DDBJ databases">
        <title>Draft Genome Sequences of Eight Spore-Forming Food Isolates of Bacillus cereus Genome sequencing.</title>
        <authorList>
            <person name="Krawcyk A.O."/>
            <person name="de Jong A."/>
            <person name="Eijlander R.T."/>
            <person name="Berendsen E.M."/>
            <person name="Holsappel S."/>
            <person name="Wells-Bennik M."/>
            <person name="Kuipers O.P."/>
        </authorList>
    </citation>
    <scope>NUCLEOTIDE SEQUENCE [LARGE SCALE GENOMIC DNA]</scope>
    <source>
        <strain evidence="3 4">B4077</strain>
    </source>
</reference>
<evidence type="ECO:0000259" key="2">
    <source>
        <dbReference type="Pfam" id="PF14657"/>
    </source>
</evidence>
<evidence type="ECO:0000313" key="4">
    <source>
        <dbReference type="Proteomes" id="UP000035214"/>
    </source>
</evidence>
<dbReference type="Pfam" id="PF14657">
    <property type="entry name" value="Arm-DNA-bind_4"/>
    <property type="match status" value="1"/>
</dbReference>
<comment type="caution">
    <text evidence="3">The sequence shown here is derived from an EMBL/GenBank/DDBJ whole genome shotgun (WGS) entry which is preliminary data.</text>
</comment>
<evidence type="ECO:0000256" key="1">
    <source>
        <dbReference type="SAM" id="MobiDB-lite"/>
    </source>
</evidence>
<feature type="region of interest" description="Disordered" evidence="1">
    <location>
        <begin position="27"/>
        <end position="46"/>
    </location>
</feature>